<feature type="region of interest" description="Disordered" evidence="1">
    <location>
        <begin position="274"/>
        <end position="296"/>
    </location>
</feature>
<evidence type="ECO:0000256" key="1">
    <source>
        <dbReference type="SAM" id="MobiDB-lite"/>
    </source>
</evidence>
<sequence length="828" mass="94492">MKWTAGVLLAFSAAGVAAKQSTSELMKQAIKATQGVPSLRKKEAERKRSFKTTMQGFIQPKRSLQNNYNYNNAQNYQGYWNGNDYDYQWNQDMAEEEFGFDISQYSIKFTGCHAVETYNEELAANDQFETVLGNQRYATFRLCPADTCNANTKWGCSENFGEYVVPLDMYVKSIAQYGQQRVQAYCEFCEDCAAREAYRSFAVSQMNQMQYELQVAEELYESFKENYVAQQGANNANGGNGGYYYNADLYNDDANEQNDADILMAYYKNVRNNANNNNGNNNGNNNVNGYYNANQNGYQNPRNSYNYYNQNMWKFSNNNNNNQNQNGDNQNQYKQNMNNNADYWNFATFEGHPLLPGYFSNQGEFVQSWGYFLNGEFVSIEEMQVAWDENLFGELPAGWENYIGLNPDEIEQCEYQYSKNCYSVYDQCMVYMAAEMEDDNWIPDWMNENYDANNANSNSAMASYIAYLQANAQNQENQYLALTGQMFGCHQVLYEPGCEGAYCDGNYEEQQYNNAQFYQLNKYMEAQLEACGEDEYCIADIETQMQQNQDFVEWLQEYNEKLYDQYINGEKLFYIGATCDENGGIGLAVYNDENCAYQDASLTAEQVLGFDVADLDYELIPDQCVPCDNQDNMQDKYYFGEDNQDADCEGCDQYEFEEGISSMCSMLYQISGKCNENLQPQNLYDGYYQDGEYIEPSYNNMFQSYSQQQNEELVCSFVESLNSGTYDQSGQVYIDNSKWGSPAKWQQGIAQASRNMPGGLKAALFLTALAAALMGVWACMLHGALARKNIPWQPKRSGAGGDAVDVARQNSGIVMGRSRSGPVTHPLI</sequence>
<evidence type="ECO:0000313" key="4">
    <source>
        <dbReference type="EMBL" id="CAE0408311.1"/>
    </source>
</evidence>
<keyword evidence="2" id="KW-0812">Transmembrane</keyword>
<evidence type="ECO:0000256" key="2">
    <source>
        <dbReference type="SAM" id="Phobius"/>
    </source>
</evidence>
<feature type="signal peptide" evidence="3">
    <location>
        <begin position="1"/>
        <end position="18"/>
    </location>
</feature>
<organism evidence="4">
    <name type="scientific">Amphora coffeiformis</name>
    <dbReference type="NCBI Taxonomy" id="265554"/>
    <lineage>
        <taxon>Eukaryota</taxon>
        <taxon>Sar</taxon>
        <taxon>Stramenopiles</taxon>
        <taxon>Ochrophyta</taxon>
        <taxon>Bacillariophyta</taxon>
        <taxon>Bacillariophyceae</taxon>
        <taxon>Bacillariophycidae</taxon>
        <taxon>Thalassiophysales</taxon>
        <taxon>Catenulaceae</taxon>
        <taxon>Amphora</taxon>
    </lineage>
</organism>
<dbReference type="AlphaFoldDB" id="A0A7S3P6H3"/>
<protein>
    <submittedName>
        <fullName evidence="4">Uncharacterized protein</fullName>
    </submittedName>
</protein>
<evidence type="ECO:0000256" key="3">
    <source>
        <dbReference type="SAM" id="SignalP"/>
    </source>
</evidence>
<gene>
    <name evidence="4" type="ORF">ACOF00016_LOCUS6071</name>
</gene>
<keyword evidence="3" id="KW-0732">Signal</keyword>
<keyword evidence="2" id="KW-0472">Membrane</keyword>
<dbReference type="EMBL" id="HBIM01007131">
    <property type="protein sequence ID" value="CAE0408311.1"/>
    <property type="molecule type" value="Transcribed_RNA"/>
</dbReference>
<accession>A0A7S3P6H3</accession>
<feature type="chain" id="PRO_5031129867" evidence="3">
    <location>
        <begin position="19"/>
        <end position="828"/>
    </location>
</feature>
<name>A0A7S3P6H3_9STRA</name>
<feature type="transmembrane region" description="Helical" evidence="2">
    <location>
        <begin position="762"/>
        <end position="786"/>
    </location>
</feature>
<keyword evidence="2" id="KW-1133">Transmembrane helix</keyword>
<proteinExistence type="predicted"/>
<reference evidence="4" key="1">
    <citation type="submission" date="2021-01" db="EMBL/GenBank/DDBJ databases">
        <authorList>
            <person name="Corre E."/>
            <person name="Pelletier E."/>
            <person name="Niang G."/>
            <person name="Scheremetjew M."/>
            <person name="Finn R."/>
            <person name="Kale V."/>
            <person name="Holt S."/>
            <person name="Cochrane G."/>
            <person name="Meng A."/>
            <person name="Brown T."/>
            <person name="Cohen L."/>
        </authorList>
    </citation>
    <scope>NUCLEOTIDE SEQUENCE</scope>
    <source>
        <strain evidence="4">CCMP127</strain>
    </source>
</reference>